<evidence type="ECO:0000313" key="3">
    <source>
        <dbReference type="Proteomes" id="UP000680045"/>
    </source>
</evidence>
<keyword evidence="1" id="KW-0472">Membrane</keyword>
<evidence type="ECO:0000256" key="1">
    <source>
        <dbReference type="SAM" id="Phobius"/>
    </source>
</evidence>
<keyword evidence="1" id="KW-1133">Transmembrane helix</keyword>
<dbReference type="Proteomes" id="UP000680045">
    <property type="component" value="Unassembled WGS sequence"/>
</dbReference>
<feature type="transmembrane region" description="Helical" evidence="1">
    <location>
        <begin position="50"/>
        <end position="69"/>
    </location>
</feature>
<organism evidence="2 3">
    <name type="scientific">Peribacillus frigoritolerans</name>
    <dbReference type="NCBI Taxonomy" id="450367"/>
    <lineage>
        <taxon>Bacteria</taxon>
        <taxon>Bacillati</taxon>
        <taxon>Bacillota</taxon>
        <taxon>Bacilli</taxon>
        <taxon>Bacillales</taxon>
        <taxon>Bacillaceae</taxon>
        <taxon>Peribacillus</taxon>
    </lineage>
</organism>
<feature type="transmembrane region" description="Helical" evidence="1">
    <location>
        <begin position="20"/>
        <end position="38"/>
    </location>
</feature>
<proteinExistence type="predicted"/>
<keyword evidence="1" id="KW-0812">Transmembrane</keyword>
<dbReference type="EMBL" id="JAGTPW010000094">
    <property type="protein sequence ID" value="MBR8646371.1"/>
    <property type="molecule type" value="Genomic_DNA"/>
</dbReference>
<name>A0A941FT43_9BACI</name>
<reference evidence="2" key="1">
    <citation type="submission" date="2021-04" db="EMBL/GenBank/DDBJ databases">
        <title>Whole genome sequencing of Enterococci isolates from hospitalized patients.</title>
        <authorList>
            <person name="Ogoti B.M."/>
            <person name="Onyambu F.G."/>
        </authorList>
    </citation>
    <scope>NUCLEOTIDE SEQUENCE</scope>
    <source>
        <strain evidence="2">242</strain>
    </source>
</reference>
<accession>A0A941FT43</accession>
<protein>
    <submittedName>
        <fullName evidence="2">Uncharacterized protein</fullName>
    </submittedName>
</protein>
<comment type="caution">
    <text evidence="2">The sequence shown here is derived from an EMBL/GenBank/DDBJ whole genome shotgun (WGS) entry which is preliminary data.</text>
</comment>
<sequence>MINSFKEKLTREKLLENLPATIVIALLGFVFQWVMIAVGGTFDIESLVKLLWFPLVVAFYMVLVYLPALKNIWNVICGHVSEVKRFFKMVCGRFKK</sequence>
<evidence type="ECO:0000313" key="2">
    <source>
        <dbReference type="EMBL" id="MBR8646371.1"/>
    </source>
</evidence>
<dbReference type="AlphaFoldDB" id="A0A941FT43"/>
<gene>
    <name evidence="2" type="ORF">KEH51_29295</name>
</gene>